<accession>A0ABP0CY54</accession>
<feature type="domain" description="Major facilitator superfamily (MFS) profile" evidence="8">
    <location>
        <begin position="62"/>
        <end position="516"/>
    </location>
</feature>
<dbReference type="Proteomes" id="UP001642406">
    <property type="component" value="Unassembled WGS sequence"/>
</dbReference>
<feature type="transmembrane region" description="Helical" evidence="7">
    <location>
        <begin position="359"/>
        <end position="382"/>
    </location>
</feature>
<dbReference type="InterPro" id="IPR005828">
    <property type="entry name" value="MFS_sugar_transport-like"/>
</dbReference>
<dbReference type="Pfam" id="PF00083">
    <property type="entry name" value="Sugar_tr"/>
    <property type="match status" value="1"/>
</dbReference>
<dbReference type="PANTHER" id="PTHR48022:SF78">
    <property type="entry name" value="MONOSACCHARIDE TRANSPORTER, PUTATIVE (AFU_ORTHOLOGUE AFUA_2G02110)-RELATED"/>
    <property type="match status" value="1"/>
</dbReference>
<feature type="transmembrane region" description="Helical" evidence="7">
    <location>
        <begin position="493"/>
        <end position="512"/>
    </location>
</feature>
<feature type="transmembrane region" description="Helical" evidence="7">
    <location>
        <begin position="324"/>
        <end position="347"/>
    </location>
</feature>
<dbReference type="PANTHER" id="PTHR48022">
    <property type="entry name" value="PLASTIDIC GLUCOSE TRANSPORTER 4"/>
    <property type="match status" value="1"/>
</dbReference>
<feature type="transmembrane region" description="Helical" evidence="7">
    <location>
        <begin position="60"/>
        <end position="83"/>
    </location>
</feature>
<evidence type="ECO:0000256" key="7">
    <source>
        <dbReference type="SAM" id="Phobius"/>
    </source>
</evidence>
<organism evidence="9 10">
    <name type="scientific">Sporothrix bragantina</name>
    <dbReference type="NCBI Taxonomy" id="671064"/>
    <lineage>
        <taxon>Eukaryota</taxon>
        <taxon>Fungi</taxon>
        <taxon>Dikarya</taxon>
        <taxon>Ascomycota</taxon>
        <taxon>Pezizomycotina</taxon>
        <taxon>Sordariomycetes</taxon>
        <taxon>Sordariomycetidae</taxon>
        <taxon>Ophiostomatales</taxon>
        <taxon>Ophiostomataceae</taxon>
        <taxon>Sporothrix</taxon>
    </lineage>
</organism>
<reference evidence="9 10" key="1">
    <citation type="submission" date="2024-01" db="EMBL/GenBank/DDBJ databases">
        <authorList>
            <person name="Allen C."/>
            <person name="Tagirdzhanova G."/>
        </authorList>
    </citation>
    <scope>NUCLEOTIDE SEQUENCE [LARGE SCALE GENOMIC DNA]</scope>
</reference>
<dbReference type="SUPFAM" id="SSF103473">
    <property type="entry name" value="MFS general substrate transporter"/>
    <property type="match status" value="1"/>
</dbReference>
<evidence type="ECO:0000256" key="6">
    <source>
        <dbReference type="SAM" id="MobiDB-lite"/>
    </source>
</evidence>
<keyword evidence="10" id="KW-1185">Reference proteome</keyword>
<comment type="caution">
    <text evidence="9">The sequence shown here is derived from an EMBL/GenBank/DDBJ whole genome shotgun (WGS) entry which is preliminary data.</text>
</comment>
<feature type="transmembrane region" description="Helical" evidence="7">
    <location>
        <begin position="424"/>
        <end position="446"/>
    </location>
</feature>
<comment type="subcellular location">
    <subcellularLocation>
        <location evidence="1">Membrane</location>
        <topology evidence="1">Multi-pass membrane protein</topology>
    </subcellularLocation>
</comment>
<keyword evidence="5 7" id="KW-0472">Membrane</keyword>
<comment type="similarity">
    <text evidence="2">Belongs to the major facilitator superfamily. Sugar transporter (TC 2.A.1.1) family.</text>
</comment>
<name>A0ABP0CY54_9PEZI</name>
<keyword evidence="4 7" id="KW-1133">Transmembrane helix</keyword>
<evidence type="ECO:0000313" key="9">
    <source>
        <dbReference type="EMBL" id="CAK7237064.1"/>
    </source>
</evidence>
<keyword evidence="3 7" id="KW-0812">Transmembrane</keyword>
<dbReference type="EMBL" id="CAWUHC010000174">
    <property type="protein sequence ID" value="CAK7237064.1"/>
    <property type="molecule type" value="Genomic_DNA"/>
</dbReference>
<dbReference type="InterPro" id="IPR050360">
    <property type="entry name" value="MFS_Sugar_Transporters"/>
</dbReference>
<dbReference type="PROSITE" id="PS50850">
    <property type="entry name" value="MFS"/>
    <property type="match status" value="1"/>
</dbReference>
<sequence>MDAAENNTAKVAASASPAASTKTPGEMVELTSSPAAWTKYIPGPGPNFRYEGLSPQASRIGVLVCGCACLMLSGINVALMGSVSSTSSYLKVVNLADGTPHTTLLVGVINALYWVGVIIGALFIGPFSDIVGRRRAIVCAGIYGIIVIPIFASLQSFGWALALRFLNGLATGSFDSVGLNWAAEAADARMRGWSTGIQLACAAFGGSQSFFLVYGIGKATQSQLVWRFPIAYQCVFVLFVSTLVWFLPESPRWLVRVGLTEEAREVMIAMGADRADADTVARYADEAVAAISAALEEEVANNASATYVKMFFAKDEYKTVRRTWSALFVQFATQAMVGVGVVSGYGNQIFVAGGWSADLATLLAGIGIVVQALFGLLGAFYADRFGRRCSFIYGSLLGAILLALIGMCGHYVATETDPARVKAYSSAVIALVFLWSAVFGFTWLWAPFAYPTEIFPLRCRARGSSIGICGLALGSFFTNMISTYLFNGLGYKAMFLFCGLSFVVTIISFLWLPETAMKTLEEIDHIYEK</sequence>
<dbReference type="InterPro" id="IPR036259">
    <property type="entry name" value="MFS_trans_sf"/>
</dbReference>
<feature type="transmembrane region" description="Helical" evidence="7">
    <location>
        <begin position="466"/>
        <end position="487"/>
    </location>
</feature>
<evidence type="ECO:0000256" key="1">
    <source>
        <dbReference type="ARBA" id="ARBA00004141"/>
    </source>
</evidence>
<gene>
    <name evidence="9" type="ORF">SBRCBS47491_009849</name>
</gene>
<dbReference type="PROSITE" id="PS00216">
    <property type="entry name" value="SUGAR_TRANSPORT_1"/>
    <property type="match status" value="2"/>
</dbReference>
<evidence type="ECO:0000256" key="5">
    <source>
        <dbReference type="ARBA" id="ARBA00023136"/>
    </source>
</evidence>
<feature type="transmembrane region" description="Helical" evidence="7">
    <location>
        <begin position="136"/>
        <end position="155"/>
    </location>
</feature>
<dbReference type="InterPro" id="IPR020846">
    <property type="entry name" value="MFS_dom"/>
</dbReference>
<evidence type="ECO:0000259" key="8">
    <source>
        <dbReference type="PROSITE" id="PS50850"/>
    </source>
</evidence>
<feature type="compositionally biased region" description="Low complexity" evidence="6">
    <location>
        <begin position="8"/>
        <end position="24"/>
    </location>
</feature>
<evidence type="ECO:0000256" key="2">
    <source>
        <dbReference type="ARBA" id="ARBA00010992"/>
    </source>
</evidence>
<protein>
    <recommendedName>
        <fullName evidence="8">Major facilitator superfamily (MFS) profile domain-containing protein</fullName>
    </recommendedName>
</protein>
<evidence type="ECO:0000256" key="3">
    <source>
        <dbReference type="ARBA" id="ARBA00022692"/>
    </source>
</evidence>
<evidence type="ECO:0000256" key="4">
    <source>
        <dbReference type="ARBA" id="ARBA00022989"/>
    </source>
</evidence>
<feature type="region of interest" description="Disordered" evidence="6">
    <location>
        <begin position="1"/>
        <end position="25"/>
    </location>
</feature>
<evidence type="ECO:0000313" key="10">
    <source>
        <dbReference type="Proteomes" id="UP001642406"/>
    </source>
</evidence>
<feature type="transmembrane region" description="Helical" evidence="7">
    <location>
        <begin position="228"/>
        <end position="247"/>
    </location>
</feature>
<feature type="transmembrane region" description="Helical" evidence="7">
    <location>
        <begin position="103"/>
        <end position="124"/>
    </location>
</feature>
<proteinExistence type="inferred from homology"/>
<feature type="transmembrane region" description="Helical" evidence="7">
    <location>
        <begin position="391"/>
        <end position="412"/>
    </location>
</feature>
<dbReference type="InterPro" id="IPR005829">
    <property type="entry name" value="Sugar_transporter_CS"/>
</dbReference>
<dbReference type="Gene3D" id="1.20.1250.20">
    <property type="entry name" value="MFS general substrate transporter like domains"/>
    <property type="match status" value="1"/>
</dbReference>